<feature type="compositionally biased region" description="Pro residues" evidence="1">
    <location>
        <begin position="41"/>
        <end position="52"/>
    </location>
</feature>
<feature type="compositionally biased region" description="Basic and acidic residues" evidence="1">
    <location>
        <begin position="65"/>
        <end position="77"/>
    </location>
</feature>
<feature type="chain" id="PRO_5025533275" evidence="2">
    <location>
        <begin position="16"/>
        <end position="77"/>
    </location>
</feature>
<evidence type="ECO:0000313" key="3">
    <source>
        <dbReference type="EMBL" id="MXQ90673.1"/>
    </source>
</evidence>
<gene>
    <name evidence="3" type="ORF">E5288_WYG016249</name>
</gene>
<comment type="caution">
    <text evidence="3">The sequence shown here is derived from an EMBL/GenBank/DDBJ whole genome shotgun (WGS) entry which is preliminary data.</text>
</comment>
<dbReference type="Proteomes" id="UP000322234">
    <property type="component" value="Unassembled WGS sequence"/>
</dbReference>
<evidence type="ECO:0000313" key="4">
    <source>
        <dbReference type="Proteomes" id="UP000322234"/>
    </source>
</evidence>
<dbReference type="EMBL" id="VBQZ03000064">
    <property type="protein sequence ID" value="MXQ90673.1"/>
    <property type="molecule type" value="Genomic_DNA"/>
</dbReference>
<accession>A0A6B0RTT2</accession>
<sequence>MITLLLLLNWTTVAAQTGPTSVSNKQGTSKSLERDVKAPQIPVPGSFPPPPKGKSTSFAPGQKTGRLDLDLTSLIER</sequence>
<evidence type="ECO:0000256" key="2">
    <source>
        <dbReference type="SAM" id="SignalP"/>
    </source>
</evidence>
<feature type="compositionally biased region" description="Polar residues" evidence="1">
    <location>
        <begin position="17"/>
        <end position="30"/>
    </location>
</feature>
<proteinExistence type="predicted"/>
<protein>
    <submittedName>
        <fullName evidence="3">Uncharacterized protein</fullName>
    </submittedName>
</protein>
<dbReference type="AlphaFoldDB" id="A0A6B0RTT2"/>
<reference evidence="3" key="1">
    <citation type="submission" date="2019-10" db="EMBL/GenBank/DDBJ databases">
        <title>The sequence and de novo assembly of the wild yak genome.</title>
        <authorList>
            <person name="Liu Y."/>
        </authorList>
    </citation>
    <scope>NUCLEOTIDE SEQUENCE [LARGE SCALE GENOMIC DNA]</scope>
    <source>
        <strain evidence="3">WY2019</strain>
    </source>
</reference>
<keyword evidence="2" id="KW-0732">Signal</keyword>
<feature type="signal peptide" evidence="2">
    <location>
        <begin position="1"/>
        <end position="15"/>
    </location>
</feature>
<keyword evidence="4" id="KW-1185">Reference proteome</keyword>
<name>A0A6B0RTT2_9CETA</name>
<feature type="region of interest" description="Disordered" evidence="1">
    <location>
        <begin position="17"/>
        <end position="77"/>
    </location>
</feature>
<organism evidence="3 4">
    <name type="scientific">Bos mutus</name>
    <name type="common">wild yak</name>
    <dbReference type="NCBI Taxonomy" id="72004"/>
    <lineage>
        <taxon>Eukaryota</taxon>
        <taxon>Metazoa</taxon>
        <taxon>Chordata</taxon>
        <taxon>Craniata</taxon>
        <taxon>Vertebrata</taxon>
        <taxon>Euteleostomi</taxon>
        <taxon>Mammalia</taxon>
        <taxon>Eutheria</taxon>
        <taxon>Laurasiatheria</taxon>
        <taxon>Artiodactyla</taxon>
        <taxon>Ruminantia</taxon>
        <taxon>Pecora</taxon>
        <taxon>Bovidae</taxon>
        <taxon>Bovinae</taxon>
        <taxon>Bos</taxon>
    </lineage>
</organism>
<evidence type="ECO:0000256" key="1">
    <source>
        <dbReference type="SAM" id="MobiDB-lite"/>
    </source>
</evidence>